<evidence type="ECO:0000259" key="1">
    <source>
        <dbReference type="PROSITE" id="PS50943"/>
    </source>
</evidence>
<organism evidence="2">
    <name type="scientific">uncultured Gemmatimonadota bacterium</name>
    <dbReference type="NCBI Taxonomy" id="203437"/>
    <lineage>
        <taxon>Bacteria</taxon>
        <taxon>Pseudomonadati</taxon>
        <taxon>Gemmatimonadota</taxon>
        <taxon>environmental samples</taxon>
    </lineage>
</organism>
<gene>
    <name evidence="2" type="ORF">AVDCRST_MAG89-4461</name>
</gene>
<dbReference type="SUPFAM" id="SSF47413">
    <property type="entry name" value="lambda repressor-like DNA-binding domains"/>
    <property type="match status" value="1"/>
</dbReference>
<dbReference type="AlphaFoldDB" id="A0A6J4MUP5"/>
<dbReference type="InterPro" id="IPR010982">
    <property type="entry name" value="Lambda_DNA-bd_dom_sf"/>
</dbReference>
<dbReference type="SMART" id="SM00530">
    <property type="entry name" value="HTH_XRE"/>
    <property type="match status" value="1"/>
</dbReference>
<sequence length="75" mass="8236">MRVRTIREIGLLVRDERKRLGLSLQAVAERAGCSRQWVAALEAGGERLEVALVLRTLAVLGIRLDARPSTGPEQS</sequence>
<name>A0A6J4MUP5_9BACT</name>
<dbReference type="EMBL" id="CADCTV010000935">
    <property type="protein sequence ID" value="CAA9369547.1"/>
    <property type="molecule type" value="Genomic_DNA"/>
</dbReference>
<dbReference type="PROSITE" id="PS50943">
    <property type="entry name" value="HTH_CROC1"/>
    <property type="match status" value="1"/>
</dbReference>
<dbReference type="Gene3D" id="1.10.260.40">
    <property type="entry name" value="lambda repressor-like DNA-binding domains"/>
    <property type="match status" value="1"/>
</dbReference>
<evidence type="ECO:0000313" key="2">
    <source>
        <dbReference type="EMBL" id="CAA9369547.1"/>
    </source>
</evidence>
<reference evidence="2" key="1">
    <citation type="submission" date="2020-02" db="EMBL/GenBank/DDBJ databases">
        <authorList>
            <person name="Meier V. D."/>
        </authorList>
    </citation>
    <scope>NUCLEOTIDE SEQUENCE</scope>
    <source>
        <strain evidence="2">AVDCRST_MAG89</strain>
    </source>
</reference>
<proteinExistence type="predicted"/>
<dbReference type="Pfam" id="PF13560">
    <property type="entry name" value="HTH_31"/>
    <property type="match status" value="1"/>
</dbReference>
<dbReference type="CDD" id="cd00093">
    <property type="entry name" value="HTH_XRE"/>
    <property type="match status" value="1"/>
</dbReference>
<feature type="domain" description="HTH cro/C1-type" evidence="1">
    <location>
        <begin position="13"/>
        <end position="67"/>
    </location>
</feature>
<accession>A0A6J4MUP5</accession>
<protein>
    <recommendedName>
        <fullName evidence="1">HTH cro/C1-type domain-containing protein</fullName>
    </recommendedName>
</protein>
<dbReference type="InterPro" id="IPR001387">
    <property type="entry name" value="Cro/C1-type_HTH"/>
</dbReference>
<dbReference type="GO" id="GO:0003677">
    <property type="term" value="F:DNA binding"/>
    <property type="evidence" value="ECO:0007669"/>
    <property type="project" value="InterPro"/>
</dbReference>